<proteinExistence type="predicted"/>
<gene>
    <name evidence="1" type="ORF">AWB80_04766</name>
</gene>
<sequence length="92" mass="9844">MNTKRKTRLSIFGAPPEAIKMASLLKALAAEPDVRSVACVTGRHRSMPQHASLVLTDPDGVASLAGRPFEAFNPATPRAMKSATRVVREAFA</sequence>
<dbReference type="Proteomes" id="UP000054911">
    <property type="component" value="Unassembled WGS sequence"/>
</dbReference>
<accession>A0A158C7Y4</accession>
<dbReference type="Gene3D" id="3.40.50.2000">
    <property type="entry name" value="Glycogen Phosphorylase B"/>
    <property type="match status" value="1"/>
</dbReference>
<name>A0A158C7Y4_9BURK</name>
<comment type="caution">
    <text evidence="1">The sequence shown here is derived from an EMBL/GenBank/DDBJ whole genome shotgun (WGS) entry which is preliminary data.</text>
</comment>
<keyword evidence="2" id="KW-1185">Reference proteome</keyword>
<dbReference type="STRING" id="1777141.AWB80_04766"/>
<dbReference type="SUPFAM" id="SSF53756">
    <property type="entry name" value="UDP-Glycosyltransferase/glycogen phosphorylase"/>
    <property type="match status" value="1"/>
</dbReference>
<dbReference type="EMBL" id="FCOE02000017">
    <property type="protein sequence ID" value="SAK78402.1"/>
    <property type="molecule type" value="Genomic_DNA"/>
</dbReference>
<organism evidence="1 2">
    <name type="scientific">Caballeronia pedi</name>
    <dbReference type="NCBI Taxonomy" id="1777141"/>
    <lineage>
        <taxon>Bacteria</taxon>
        <taxon>Pseudomonadati</taxon>
        <taxon>Pseudomonadota</taxon>
        <taxon>Betaproteobacteria</taxon>
        <taxon>Burkholderiales</taxon>
        <taxon>Burkholderiaceae</taxon>
        <taxon>Caballeronia</taxon>
    </lineage>
</organism>
<dbReference type="AlphaFoldDB" id="A0A158C7Y4"/>
<protein>
    <submittedName>
        <fullName evidence="1">UDP-N-acetylglucosamine 2-epimerase</fullName>
    </submittedName>
</protein>
<evidence type="ECO:0000313" key="2">
    <source>
        <dbReference type="Proteomes" id="UP000054911"/>
    </source>
</evidence>
<evidence type="ECO:0000313" key="1">
    <source>
        <dbReference type="EMBL" id="SAK78402.1"/>
    </source>
</evidence>
<reference evidence="1" key="1">
    <citation type="submission" date="2016-01" db="EMBL/GenBank/DDBJ databases">
        <authorList>
            <person name="Peeters C."/>
        </authorList>
    </citation>
    <scope>NUCLEOTIDE SEQUENCE [LARGE SCALE GENOMIC DNA]</scope>
    <source>
        <strain evidence="1">LMG 29323</strain>
    </source>
</reference>